<dbReference type="PANTHER" id="PTHR45947">
    <property type="entry name" value="SULFOQUINOVOSYL TRANSFERASE SQD2"/>
    <property type="match status" value="1"/>
</dbReference>
<name>A0A0L6CHQ8_9MICO</name>
<dbReference type="SUPFAM" id="SSF53756">
    <property type="entry name" value="UDP-Glycosyltransferase/glycogen phosphorylase"/>
    <property type="match status" value="1"/>
</dbReference>
<evidence type="ECO:0000256" key="1">
    <source>
        <dbReference type="ARBA" id="ARBA00021292"/>
    </source>
</evidence>
<comment type="caution">
    <text evidence="4">The sequence shown here is derived from an EMBL/GenBank/DDBJ whole genome shotgun (WGS) entry which is preliminary data.</text>
</comment>
<dbReference type="Gene3D" id="3.40.50.2000">
    <property type="entry name" value="Glycogen Phosphorylase B"/>
    <property type="match status" value="2"/>
</dbReference>
<dbReference type="CDD" id="cd03801">
    <property type="entry name" value="GT4_PimA-like"/>
    <property type="match status" value="1"/>
</dbReference>
<keyword evidence="5" id="KW-1185">Reference proteome</keyword>
<organism evidence="4 5">
    <name type="scientific">Luteipulveratus halotolerans</name>
    <dbReference type="NCBI Taxonomy" id="1631356"/>
    <lineage>
        <taxon>Bacteria</taxon>
        <taxon>Bacillati</taxon>
        <taxon>Actinomycetota</taxon>
        <taxon>Actinomycetes</taxon>
        <taxon>Micrococcales</taxon>
        <taxon>Dermacoccaceae</taxon>
        <taxon>Luteipulveratus</taxon>
    </lineage>
</organism>
<gene>
    <name evidence="4" type="ORF">VV01_09040</name>
</gene>
<dbReference type="GO" id="GO:0016757">
    <property type="term" value="F:glycosyltransferase activity"/>
    <property type="evidence" value="ECO:0007669"/>
    <property type="project" value="InterPro"/>
</dbReference>
<reference evidence="5" key="1">
    <citation type="submission" date="2015-03" db="EMBL/GenBank/DDBJ databases">
        <title>Luteipulveratus halotolerans sp. nov., a novel actinobacterium (Dermacoccaceae) from Sarawak, Malaysia.</title>
        <authorList>
            <person name="Juboi H."/>
            <person name="Basik A."/>
            <person name="Shamsul S.S."/>
            <person name="Arnold P."/>
            <person name="Schmitt E.K."/>
            <person name="Sanglier J.-J."/>
            <person name="Yeo T."/>
        </authorList>
    </citation>
    <scope>NUCLEOTIDE SEQUENCE [LARGE SCALE GENOMIC DNA]</scope>
    <source>
        <strain evidence="5">C296001</strain>
    </source>
</reference>
<dbReference type="OrthoDB" id="9809227at2"/>
<accession>A0A0L6CHQ8</accession>
<dbReference type="InterPro" id="IPR001296">
    <property type="entry name" value="Glyco_trans_1"/>
</dbReference>
<dbReference type="InterPro" id="IPR050194">
    <property type="entry name" value="Glycosyltransferase_grp1"/>
</dbReference>
<dbReference type="STRING" id="1631356.VV01_09040"/>
<evidence type="ECO:0000313" key="4">
    <source>
        <dbReference type="EMBL" id="KNX37254.1"/>
    </source>
</evidence>
<sequence>MSRRMLWVSLPDQRPRRELYWMSRMPGTHVTALAQQEPLGDITWVPSSYRRPVKRFIEAGALAWVKGLDQQDPAAYDWVASLELCSLVTGQASRWRRRAGGRRPLQAVITWENLPDQPIYKVPPYKQALESCRDADLLLCMVDAAREHLLANGFDDERIQVVKPGVDTEIFTPAERPTTEPVVAFISPLAPNKGIDRVLEAMRVVQRTIPEASLVVAGQGPMRAQVEAAAADPSRRVRLAGSLDAHGVADLLRSSAVFTTAPRPTWKWTEQLGLAYLEAQACGLPVVTTRCGTNDEAVQEPNDLVDDSVEALADALLGWLQDDERRAAAGRVNRARMVAEHDLATQVTRMGEAYAAVERSHTS</sequence>
<dbReference type="Proteomes" id="UP000037397">
    <property type="component" value="Unassembled WGS sequence"/>
</dbReference>
<dbReference type="PANTHER" id="PTHR45947:SF3">
    <property type="entry name" value="SULFOQUINOVOSYL TRANSFERASE SQD2"/>
    <property type="match status" value="1"/>
</dbReference>
<dbReference type="Pfam" id="PF00534">
    <property type="entry name" value="Glycos_transf_1"/>
    <property type="match status" value="1"/>
</dbReference>
<keyword evidence="2 4" id="KW-0808">Transferase</keyword>
<dbReference type="EMBL" id="LAIR01000002">
    <property type="protein sequence ID" value="KNX37254.1"/>
    <property type="molecule type" value="Genomic_DNA"/>
</dbReference>
<protein>
    <recommendedName>
        <fullName evidence="1">D-inositol 3-phosphate glycosyltransferase</fullName>
    </recommendedName>
</protein>
<evidence type="ECO:0000256" key="2">
    <source>
        <dbReference type="ARBA" id="ARBA00022679"/>
    </source>
</evidence>
<evidence type="ECO:0000259" key="3">
    <source>
        <dbReference type="Pfam" id="PF00534"/>
    </source>
</evidence>
<dbReference type="AlphaFoldDB" id="A0A0L6CHQ8"/>
<feature type="domain" description="Glycosyl transferase family 1" evidence="3">
    <location>
        <begin position="169"/>
        <end position="331"/>
    </location>
</feature>
<evidence type="ECO:0000313" key="5">
    <source>
        <dbReference type="Proteomes" id="UP000037397"/>
    </source>
</evidence>
<proteinExistence type="predicted"/>